<proteinExistence type="predicted"/>
<dbReference type="Gene3D" id="2.60.40.10">
    <property type="entry name" value="Immunoglobulins"/>
    <property type="match status" value="1"/>
</dbReference>
<comment type="caution">
    <text evidence="3">The sequence shown here is derived from an EMBL/GenBank/DDBJ whole genome shotgun (WGS) entry which is preliminary data.</text>
</comment>
<accession>A0ABS0Q8F2</accession>
<feature type="chain" id="PRO_5045680198" description="Gingipain domain-containing protein" evidence="1">
    <location>
        <begin position="31"/>
        <end position="1730"/>
    </location>
</feature>
<feature type="domain" description="Gingipain" evidence="2">
    <location>
        <begin position="426"/>
        <end position="793"/>
    </location>
</feature>
<dbReference type="EMBL" id="JAEDAE010000005">
    <property type="protein sequence ID" value="MBH8558857.1"/>
    <property type="molecule type" value="Genomic_DNA"/>
</dbReference>
<protein>
    <recommendedName>
        <fullName evidence="2">Gingipain domain-containing protein</fullName>
    </recommendedName>
</protein>
<dbReference type="Proteomes" id="UP000625631">
    <property type="component" value="Unassembled WGS sequence"/>
</dbReference>
<evidence type="ECO:0000313" key="3">
    <source>
        <dbReference type="EMBL" id="MBH8558857.1"/>
    </source>
</evidence>
<keyword evidence="4" id="KW-1185">Reference proteome</keyword>
<sequence length="1730" mass="188954">MNKYYTQSKQRWAVLLMWLGLWLTSAAAHAQSGPVGNEWIVPGQTYYKMKIVRDGLYKIDYQYLTQAGITGVVPNELQIWRRGREIATYVGGSRTTLDATSFIEFYAVHNDGRLDAELYKNAADQPHQYFSLYTDTASYFLTWRAGTAGRHMQEPAAAGGTVHPHTLRERLTLRIEGFVDYPETLNTYLPWMQAGEGFYMNGSNNANKELTYTLDSVSVNPASAGPLPRVEVLLFGGQDFSQRAGGTGIAHHTQVIVIPPGGTERVLGVMNYVGLVRARQTFALQASDISSTGTVVIKLKSVAPVAADDYFVSHYLRTIAPQAPTWLASRNRLLFQNDSLLSGPATYELANVPATVAGFDINDLYNVQRVVATSGATAGLKRFVFPGATAAATHRLMLADEATLPKPLPARRVRFRTINPAVPTFTIITHPQLMGAVGTVPNAARAYANYRASTAGGHYDTLMVTSQQLYDQFFYGEKSWLALRHFTRWLAAATPNATNRYLLLLGKGIVPSEPVGGAYFARNGELGLDLVPTSSRSVSDNLLTADYANNNFVARLHTGRLTVTTPQQVVNYLNKVIDQDLQNLEPLGTQPWRKNVLHLVGAKDANEAIEYKSYMDAAKARVERPLFGGHVETEVRNTPLPVNVDISAQLNAGLSLISYFGHAAPTAFTFNFGMPSNMPAFANYRKYPFLFLSGCSANSTFTRAATVVEDWLFADRKGALGSLAESGFSYATPLSIAQDTLYKLLFNDPAWYGRPITVVHDEVVRRLQSTFTQDYEMEQLLCTGWQGDPTLSLYAPPLPDFIASSAKLSIVPAAGQTTVRADSRDFVLNVGVSNPGKIPTEPLEIRVTRKFPPTPTRADSVYSFTVRAAWGPDTTYTLPMRNSVGASGSSTFVVMLDPNNRITEVSETNNSAQIDYTFLSGGVSVLNPTEFAIVGSNRPRLVVQSNNLIGTQRDYDFEIDTVATFNGAVQRTTITAGLLAEWTPTLPASLGQRDSLVWYWRARFHTPAAGESGDWTTSSLRVIPGSPGGWSQSHYTQFKQDTRTGVEVNAPTGRWEFAATRVPLVLRTRGGGPPRSPANFAALSGAGIYIRTAAGQPSVSGCGVRSPNLLIAVYSGASLLPVAMPASYQQCGQAPDNFYYFSVTDPASTATAVDTLDNLNYSATRQQQLNDFLTAIPAGSYVAVVSANRLRYSLLPTALKTRLQALLGSRLITQLADGEPLALLGQKLTATTGRLMHETGPDASSTIAKNIQTIVLRDTLQQSNPSGRIVSTRIGPSKQWTNLYSTIRTLTPNGQHTLSVVGIDSLGHETVVLPNVTRAVEPLTSVVSAKTYPYLRLELALSDNVTRIPPQLEQWLVTSQGVPEGVVRRDLATTADYDPAKFARQAADSAYITFPVKFQNISDAPFAAPLITRVNLRSTTGGQAIVATADVSTNTVLLPGNTLTIPVKFSMIGKFGTFVVEVVVNPRLQREQNYANNELSLPQFTVIDRNVPPTLDVAFDGRHILNGELVSAMPVINIQLNDEDKFRHITDASFFTVLLQRPGQTVPTVMDVNSNNFHFSVDQTNGSVAKLVYEPGKTGPLPDGMYTLEVQGRDPSNSSAGAQNFQVKFEVVNASQISNVYPYPNPVVSKARFVFTLTGQELPRNMKIQIVTLTGKVVREIFMNELGPLHIGNNITDFAWDGTDTYGDRLANGTYLYRVALDDPGAQFGHRATGGDKAFKNDWGKLVLMR</sequence>
<name>A0ABS0Q8F2_9BACT</name>
<evidence type="ECO:0000259" key="2">
    <source>
        <dbReference type="Pfam" id="PF01364"/>
    </source>
</evidence>
<dbReference type="InterPro" id="IPR013783">
    <property type="entry name" value="Ig-like_fold"/>
</dbReference>
<dbReference type="SUPFAM" id="SSF52129">
    <property type="entry name" value="Caspase-like"/>
    <property type="match status" value="1"/>
</dbReference>
<evidence type="ECO:0000256" key="1">
    <source>
        <dbReference type="SAM" id="SignalP"/>
    </source>
</evidence>
<dbReference type="Gene3D" id="2.60.40.4070">
    <property type="match status" value="1"/>
</dbReference>
<dbReference type="RefSeq" id="WP_198075734.1">
    <property type="nucleotide sequence ID" value="NZ_JAEDAE010000005.1"/>
</dbReference>
<dbReference type="Gene3D" id="3.40.50.1460">
    <property type="match status" value="1"/>
</dbReference>
<organism evidence="3 4">
    <name type="scientific">Hymenobacter negativus</name>
    <dbReference type="NCBI Taxonomy" id="2795026"/>
    <lineage>
        <taxon>Bacteria</taxon>
        <taxon>Pseudomonadati</taxon>
        <taxon>Bacteroidota</taxon>
        <taxon>Cytophagia</taxon>
        <taxon>Cytophagales</taxon>
        <taxon>Hymenobacteraceae</taxon>
        <taxon>Hymenobacter</taxon>
    </lineage>
</organism>
<evidence type="ECO:0000313" key="4">
    <source>
        <dbReference type="Proteomes" id="UP000625631"/>
    </source>
</evidence>
<dbReference type="Pfam" id="PF01364">
    <property type="entry name" value="Peptidase_C25"/>
    <property type="match status" value="1"/>
</dbReference>
<reference evidence="3 4" key="1">
    <citation type="submission" date="2020-12" db="EMBL/GenBank/DDBJ databases">
        <title>Hymenobacter sp.</title>
        <authorList>
            <person name="Kim M.K."/>
        </authorList>
    </citation>
    <scope>NUCLEOTIDE SEQUENCE [LARGE SCALE GENOMIC DNA]</scope>
    <source>
        <strain evidence="3 4">BT442</strain>
    </source>
</reference>
<feature type="signal peptide" evidence="1">
    <location>
        <begin position="1"/>
        <end position="30"/>
    </location>
</feature>
<dbReference type="InterPro" id="IPR001769">
    <property type="entry name" value="Gingipain"/>
</dbReference>
<keyword evidence="1" id="KW-0732">Signal</keyword>
<dbReference type="InterPro" id="IPR029030">
    <property type="entry name" value="Caspase-like_dom_sf"/>
</dbReference>
<gene>
    <name evidence="3" type="ORF">I7X13_12400</name>
</gene>